<evidence type="ECO:0000313" key="2">
    <source>
        <dbReference type="EMBL" id="KAE8156685.1"/>
    </source>
</evidence>
<dbReference type="InterPro" id="IPR058913">
    <property type="entry name" value="Integrase_dom_put"/>
</dbReference>
<dbReference type="Pfam" id="PF24764">
    <property type="entry name" value="rva_4"/>
    <property type="match status" value="1"/>
</dbReference>
<name>A0A5N6UDJ9_ASPTM</name>
<dbReference type="AlphaFoldDB" id="A0A5N6UDJ9"/>
<accession>A0A5N6UDJ9</accession>
<evidence type="ECO:0000313" key="3">
    <source>
        <dbReference type="Proteomes" id="UP000326950"/>
    </source>
</evidence>
<evidence type="ECO:0000259" key="1">
    <source>
        <dbReference type="Pfam" id="PF24764"/>
    </source>
</evidence>
<proteinExistence type="predicted"/>
<reference evidence="2 3" key="1">
    <citation type="submission" date="2019-04" db="EMBL/GenBank/DDBJ databases">
        <title>Friends and foes A comparative genomics study of 23 Aspergillus species from section Flavi.</title>
        <authorList>
            <consortium name="DOE Joint Genome Institute"/>
            <person name="Kjaerbolling I."/>
            <person name="Vesth T."/>
            <person name="Frisvad J.C."/>
            <person name="Nybo J.L."/>
            <person name="Theobald S."/>
            <person name="Kildgaard S."/>
            <person name="Isbrandt T."/>
            <person name="Kuo A."/>
            <person name="Sato A."/>
            <person name="Lyhne E.K."/>
            <person name="Kogle M.E."/>
            <person name="Wiebenga A."/>
            <person name="Kun R.S."/>
            <person name="Lubbers R.J."/>
            <person name="Makela M.R."/>
            <person name="Barry K."/>
            <person name="Chovatia M."/>
            <person name="Clum A."/>
            <person name="Daum C."/>
            <person name="Haridas S."/>
            <person name="He G."/>
            <person name="LaButti K."/>
            <person name="Lipzen A."/>
            <person name="Mondo S."/>
            <person name="Riley R."/>
            <person name="Salamov A."/>
            <person name="Simmons B.A."/>
            <person name="Magnuson J.K."/>
            <person name="Henrissat B."/>
            <person name="Mortensen U.H."/>
            <person name="Larsen T.O."/>
            <person name="Devries R.P."/>
            <person name="Grigoriev I.V."/>
            <person name="Machida M."/>
            <person name="Baker S.E."/>
            <person name="Andersen M.R."/>
        </authorList>
    </citation>
    <scope>NUCLEOTIDE SEQUENCE [LARGE SCALE GENOMIC DNA]</scope>
    <source>
        <strain evidence="2 3">CBS 117626</strain>
    </source>
</reference>
<dbReference type="SUPFAM" id="SSF53098">
    <property type="entry name" value="Ribonuclease H-like"/>
    <property type="match status" value="1"/>
</dbReference>
<dbReference type="OrthoDB" id="5392716at2759"/>
<dbReference type="PANTHER" id="PTHR46791">
    <property type="entry name" value="EXPRESSED PROTEIN"/>
    <property type="match status" value="1"/>
</dbReference>
<organism evidence="2 3">
    <name type="scientific">Aspergillus tamarii</name>
    <dbReference type="NCBI Taxonomy" id="41984"/>
    <lineage>
        <taxon>Eukaryota</taxon>
        <taxon>Fungi</taxon>
        <taxon>Dikarya</taxon>
        <taxon>Ascomycota</taxon>
        <taxon>Pezizomycotina</taxon>
        <taxon>Eurotiomycetes</taxon>
        <taxon>Eurotiomycetidae</taxon>
        <taxon>Eurotiales</taxon>
        <taxon>Aspergillaceae</taxon>
        <taxon>Aspergillus</taxon>
        <taxon>Aspergillus subgen. Circumdati</taxon>
    </lineage>
</organism>
<dbReference type="InterPro" id="IPR012337">
    <property type="entry name" value="RNaseH-like_sf"/>
</dbReference>
<dbReference type="PANTHER" id="PTHR46791:SF5">
    <property type="entry name" value="CLR5 DOMAIN-CONTAINING PROTEIN-RELATED"/>
    <property type="match status" value="1"/>
</dbReference>
<feature type="domain" description="Integrase core" evidence="1">
    <location>
        <begin position="180"/>
        <end position="360"/>
    </location>
</feature>
<sequence>MRKAIDLSQYKEIIISQFQNITSAESIAEYLLLTYQVKVTEKTIRRRLVEWGISRRNYLEDTPELRTRIAGLYYNFCFSDREIVKVLEKEGYSVTPWNLGSLRRKMGLKRKVDHTNREEADEALFEAVQKELDKESSYYQYNYISTNYINRDRLFAAIRKLDPLRVTRRLYDLQRYRGAYIIPGPNYLWSVDGYCKLQYWGIEVYAAIDAYSRYIVWIHVGVSNQTALSIVQQYLQTVKTQNLLPQIIRADRGVETSLIAAAHHQLVEKTESEIEFNESFRYGTSTASKRIEAWWGQLTKSSIYRWREYFQRLTATKSYDEHLCSDKIAILAIYIPIIRSSVYESARLWNVHSIRRQRNRPHSISGKPVQLYFFPSDNIRDHGIDPDTEILEDLNSKITEYDIDQYLPETTLNWCTEQLKQLGCEDGKIKGSDVSSDGSRAYEEIYLQLRDRIRAHIQSGELPVLGLLPTPANPLFNGNNIQTENLGEMDIHNEGPDEKEY</sequence>
<protein>
    <recommendedName>
        <fullName evidence="1">Integrase core domain-containing protein</fullName>
    </recommendedName>
</protein>
<gene>
    <name evidence="2" type="ORF">BDV40DRAFT_309365</name>
</gene>
<keyword evidence="3" id="KW-1185">Reference proteome</keyword>
<dbReference type="Proteomes" id="UP000326950">
    <property type="component" value="Unassembled WGS sequence"/>
</dbReference>
<dbReference type="EMBL" id="ML738750">
    <property type="protein sequence ID" value="KAE8156685.1"/>
    <property type="molecule type" value="Genomic_DNA"/>
</dbReference>